<dbReference type="Pfam" id="PF05433">
    <property type="entry name" value="Rick_17kDa_Anti"/>
    <property type="match status" value="1"/>
</dbReference>
<evidence type="ECO:0000259" key="4">
    <source>
        <dbReference type="Pfam" id="PF05433"/>
    </source>
</evidence>
<dbReference type="EMBL" id="QICN01000002">
    <property type="protein sequence ID" value="PXV70215.1"/>
    <property type="molecule type" value="Genomic_DNA"/>
</dbReference>
<dbReference type="Proteomes" id="UP000248330">
    <property type="component" value="Unassembled WGS sequence"/>
</dbReference>
<evidence type="ECO:0000313" key="5">
    <source>
        <dbReference type="EMBL" id="PXV70215.1"/>
    </source>
</evidence>
<gene>
    <name evidence="5" type="ORF">C8D93_10267</name>
</gene>
<sequence length="120" mass="12038">MNKMTVGIVSGVAAAVVVTSAMVFATRSDEANEVAATKTECTTERVVTNKEWGKNSVAGTIIGGAAGAAIGHQFGGGSGKDAATAAGAVGGAYVGNKVAKENYPDQEVSYRENCREVPAG</sequence>
<accession>A0A318EHD1</accession>
<dbReference type="AlphaFoldDB" id="A0A318EHD1"/>
<comment type="subcellular location">
    <subcellularLocation>
        <location evidence="1">Membrane</location>
    </subcellularLocation>
</comment>
<evidence type="ECO:0000256" key="2">
    <source>
        <dbReference type="ARBA" id="ARBA00023136"/>
    </source>
</evidence>
<evidence type="ECO:0000256" key="1">
    <source>
        <dbReference type="ARBA" id="ARBA00004370"/>
    </source>
</evidence>
<comment type="caution">
    <text evidence="5">The sequence shown here is derived from an EMBL/GenBank/DDBJ whole genome shotgun (WGS) entry which is preliminary data.</text>
</comment>
<keyword evidence="6" id="KW-1185">Reference proteome</keyword>
<feature type="domain" description="Glycine zipper 2TM" evidence="4">
    <location>
        <begin position="58"/>
        <end position="98"/>
    </location>
</feature>
<dbReference type="GO" id="GO:0019867">
    <property type="term" value="C:outer membrane"/>
    <property type="evidence" value="ECO:0007669"/>
    <property type="project" value="InterPro"/>
</dbReference>
<keyword evidence="2" id="KW-0472">Membrane</keyword>
<reference evidence="5 6" key="1">
    <citation type="submission" date="2018-04" db="EMBL/GenBank/DDBJ databases">
        <title>Genomic Encyclopedia of Type Strains, Phase IV (KMG-IV): sequencing the most valuable type-strain genomes for metagenomic binning, comparative biology and taxonomic classification.</title>
        <authorList>
            <person name="Goeker M."/>
        </authorList>
    </citation>
    <scope>NUCLEOTIDE SEQUENCE [LARGE SCALE GENOMIC DNA]</scope>
    <source>
        <strain evidence="5 6">DSM 104150</strain>
    </source>
</reference>
<keyword evidence="3" id="KW-0732">Signal</keyword>
<protein>
    <submittedName>
        <fullName evidence="5">Glycine zipper 2TM protein</fullName>
    </submittedName>
</protein>
<proteinExistence type="predicted"/>
<dbReference type="PANTHER" id="PTHR35603">
    <property type="match status" value="1"/>
</dbReference>
<dbReference type="RefSeq" id="WP_170123886.1">
    <property type="nucleotide sequence ID" value="NZ_CAKZQT010000034.1"/>
</dbReference>
<evidence type="ECO:0000313" key="6">
    <source>
        <dbReference type="Proteomes" id="UP000248330"/>
    </source>
</evidence>
<feature type="signal peptide" evidence="3">
    <location>
        <begin position="1"/>
        <end position="25"/>
    </location>
</feature>
<organism evidence="5 6">
    <name type="scientific">Sinimarinibacterium flocculans</name>
    <dbReference type="NCBI Taxonomy" id="985250"/>
    <lineage>
        <taxon>Bacteria</taxon>
        <taxon>Pseudomonadati</taxon>
        <taxon>Pseudomonadota</taxon>
        <taxon>Gammaproteobacteria</taxon>
        <taxon>Nevskiales</taxon>
        <taxon>Nevskiaceae</taxon>
        <taxon>Sinimarinibacterium</taxon>
    </lineage>
</organism>
<name>A0A318EHD1_9GAMM</name>
<dbReference type="InterPro" id="IPR051407">
    <property type="entry name" value="Bact_OM_lipoprot/Surf_antigen"/>
</dbReference>
<evidence type="ECO:0000256" key="3">
    <source>
        <dbReference type="SAM" id="SignalP"/>
    </source>
</evidence>
<dbReference type="InterPro" id="IPR008816">
    <property type="entry name" value="Gly_zipper_2TM_dom"/>
</dbReference>
<dbReference type="PANTHER" id="PTHR35603:SF2">
    <property type="entry name" value="OUTER MEMBRANE LIPOPROTEIN"/>
    <property type="match status" value="1"/>
</dbReference>
<feature type="chain" id="PRO_5016337710" evidence="3">
    <location>
        <begin position="26"/>
        <end position="120"/>
    </location>
</feature>